<dbReference type="Gene3D" id="1.10.10.10">
    <property type="entry name" value="Winged helix-like DNA-binding domain superfamily/Winged helix DNA-binding domain"/>
    <property type="match status" value="1"/>
</dbReference>
<dbReference type="RefSeq" id="WP_090628993.1">
    <property type="nucleotide sequence ID" value="NZ_FOQO01000009.1"/>
</dbReference>
<dbReference type="GO" id="GO:0000976">
    <property type="term" value="F:transcription cis-regulatory region binding"/>
    <property type="evidence" value="ECO:0007669"/>
    <property type="project" value="TreeGrafter"/>
</dbReference>
<proteinExistence type="predicted"/>
<organism evidence="2 3">
    <name type="scientific">Parapedobacter indicus</name>
    <dbReference type="NCBI Taxonomy" id="1477437"/>
    <lineage>
        <taxon>Bacteria</taxon>
        <taxon>Pseudomonadati</taxon>
        <taxon>Bacteroidota</taxon>
        <taxon>Sphingobacteriia</taxon>
        <taxon>Sphingobacteriales</taxon>
        <taxon>Sphingobacteriaceae</taxon>
        <taxon>Parapedobacter</taxon>
    </lineage>
</organism>
<dbReference type="GO" id="GO:1900376">
    <property type="term" value="P:regulation of secondary metabolite biosynthetic process"/>
    <property type="evidence" value="ECO:0007669"/>
    <property type="project" value="TreeGrafter"/>
</dbReference>
<dbReference type="Pfam" id="PF01475">
    <property type="entry name" value="FUR"/>
    <property type="match status" value="1"/>
</dbReference>
<keyword evidence="3" id="KW-1185">Reference proteome</keyword>
<dbReference type="InterPro" id="IPR036390">
    <property type="entry name" value="WH_DNA-bd_sf"/>
</dbReference>
<dbReference type="AlphaFoldDB" id="A0A1I3QRG5"/>
<feature type="binding site" evidence="1">
    <location>
        <position position="97"/>
    </location>
    <ligand>
        <name>Zn(2+)</name>
        <dbReference type="ChEBI" id="CHEBI:29105"/>
    </ligand>
</feature>
<gene>
    <name evidence="2" type="ORF">SAMN05444682_10968</name>
</gene>
<dbReference type="PANTHER" id="PTHR33202">
    <property type="entry name" value="ZINC UPTAKE REGULATION PROTEIN"/>
    <property type="match status" value="1"/>
</dbReference>
<comment type="cofactor">
    <cofactor evidence="1">
        <name>Zn(2+)</name>
        <dbReference type="ChEBI" id="CHEBI:29105"/>
    </cofactor>
    <text evidence="1">Binds 1 zinc ion per subunit.</text>
</comment>
<dbReference type="GO" id="GO:0008270">
    <property type="term" value="F:zinc ion binding"/>
    <property type="evidence" value="ECO:0007669"/>
    <property type="project" value="TreeGrafter"/>
</dbReference>
<dbReference type="GO" id="GO:0045892">
    <property type="term" value="P:negative regulation of DNA-templated transcription"/>
    <property type="evidence" value="ECO:0007669"/>
    <property type="project" value="TreeGrafter"/>
</dbReference>
<dbReference type="STRING" id="1477437.SAMN05444682_10968"/>
<accession>A0A1I3QRG5</accession>
<feature type="binding site" evidence="1">
    <location>
        <position position="100"/>
    </location>
    <ligand>
        <name>Zn(2+)</name>
        <dbReference type="ChEBI" id="CHEBI:29105"/>
    </ligand>
</feature>
<dbReference type="PANTHER" id="PTHR33202:SF22">
    <property type="entry name" value="HYDROGEN PEROXIDE SENSITIVE REPRESSOR"/>
    <property type="match status" value="1"/>
</dbReference>
<feature type="binding site" evidence="1">
    <location>
        <position position="136"/>
    </location>
    <ligand>
        <name>Zn(2+)</name>
        <dbReference type="ChEBI" id="CHEBI:29105"/>
    </ligand>
</feature>
<evidence type="ECO:0000313" key="2">
    <source>
        <dbReference type="EMBL" id="SFJ35736.1"/>
    </source>
</evidence>
<dbReference type="InterPro" id="IPR036388">
    <property type="entry name" value="WH-like_DNA-bd_sf"/>
</dbReference>
<evidence type="ECO:0000313" key="3">
    <source>
        <dbReference type="Proteomes" id="UP000198670"/>
    </source>
</evidence>
<protein>
    <submittedName>
        <fullName evidence="2">Fur family transcriptional regulator, ferric uptake regulator</fullName>
    </submittedName>
</protein>
<keyword evidence="1" id="KW-0479">Metal-binding</keyword>
<dbReference type="Proteomes" id="UP000198670">
    <property type="component" value="Unassembled WGS sequence"/>
</dbReference>
<evidence type="ECO:0000256" key="1">
    <source>
        <dbReference type="PIRSR" id="PIRSR602481-1"/>
    </source>
</evidence>
<feature type="binding site" evidence="1">
    <location>
        <position position="133"/>
    </location>
    <ligand>
        <name>Zn(2+)</name>
        <dbReference type="ChEBI" id="CHEBI:29105"/>
    </ligand>
</feature>
<dbReference type="OrthoDB" id="594893at2"/>
<keyword evidence="1" id="KW-0862">Zinc</keyword>
<name>A0A1I3QRG5_9SPHI</name>
<dbReference type="SUPFAM" id="SSF46785">
    <property type="entry name" value="Winged helix' DNA-binding domain"/>
    <property type="match status" value="1"/>
</dbReference>
<dbReference type="EMBL" id="FOQO01000009">
    <property type="protein sequence ID" value="SFJ35736.1"/>
    <property type="molecule type" value="Genomic_DNA"/>
</dbReference>
<dbReference type="GO" id="GO:0003700">
    <property type="term" value="F:DNA-binding transcription factor activity"/>
    <property type="evidence" value="ECO:0007669"/>
    <property type="project" value="InterPro"/>
</dbReference>
<sequence length="138" mass="15482">MNDKQLTSILNARSVKPTAMRLLVLDMLAQQEAASSLSDLEEQFDKVDKVTLYRTLKTFEQHKIIHSIDDGTGSAKYALCSEGCECNPGDLHVHFHCQVCKRTFCLTDYTIPAVNLPHKFVLKEMNMVMKGLCEDCAG</sequence>
<dbReference type="InterPro" id="IPR002481">
    <property type="entry name" value="FUR"/>
</dbReference>
<reference evidence="2 3" key="1">
    <citation type="submission" date="2016-10" db="EMBL/GenBank/DDBJ databases">
        <authorList>
            <person name="de Groot N.N."/>
        </authorList>
    </citation>
    <scope>NUCLEOTIDE SEQUENCE [LARGE SCALE GENOMIC DNA]</scope>
    <source>
        <strain evidence="2 3">RK1</strain>
    </source>
</reference>